<accession>A0A9D2G0Z4</accession>
<evidence type="ECO:0000313" key="9">
    <source>
        <dbReference type="EMBL" id="HIZ70593.1"/>
    </source>
</evidence>
<evidence type="ECO:0000313" key="10">
    <source>
        <dbReference type="Proteomes" id="UP000824106"/>
    </source>
</evidence>
<name>A0A9D2G0Z4_9LACT</name>
<dbReference type="SMART" id="SM00420">
    <property type="entry name" value="HTH_DEOR"/>
    <property type="match status" value="1"/>
</dbReference>
<dbReference type="Pfam" id="PF00455">
    <property type="entry name" value="DeoRC"/>
    <property type="match status" value="1"/>
</dbReference>
<evidence type="ECO:0000256" key="4">
    <source>
        <dbReference type="ARBA" id="ARBA00023125"/>
    </source>
</evidence>
<dbReference type="SUPFAM" id="SSF46785">
    <property type="entry name" value="Winged helix' DNA-binding domain"/>
    <property type="match status" value="1"/>
</dbReference>
<dbReference type="InterPro" id="IPR036390">
    <property type="entry name" value="WH_DNA-bd_sf"/>
</dbReference>
<sequence length="247" mass="28074">MSRQEKIVKIVSEHKKIEVNELSKRLEVSKVTIRKDLDKLEARGIIHREHGYAVLNSEDDLNYRLAINYELKRKIAKEAAKEVEDNETVLIESGSTCALLAEELAFNRKNVTIITNSSFIAGYVRESESVNIILLGGEHQKKSQVNIGALTELAISQFFVDKLFIGIDGVDEKRGFTSVDLQRSQTARILAKQADNVIILTDSSKFDEKGTVTEFQFFEVTKVYTDSKIRMEDKNFLNQHHIQVITV</sequence>
<keyword evidence="5" id="KW-0804">Transcription</keyword>
<dbReference type="GO" id="GO:0003700">
    <property type="term" value="F:DNA-binding transcription factor activity"/>
    <property type="evidence" value="ECO:0007669"/>
    <property type="project" value="InterPro"/>
</dbReference>
<dbReference type="SUPFAM" id="SSF100950">
    <property type="entry name" value="NagB/RpiA/CoA transferase-like"/>
    <property type="match status" value="1"/>
</dbReference>
<evidence type="ECO:0000259" key="8">
    <source>
        <dbReference type="PROSITE" id="PS51000"/>
    </source>
</evidence>
<dbReference type="Proteomes" id="UP000824106">
    <property type="component" value="Unassembled WGS sequence"/>
</dbReference>
<dbReference type="InterPro" id="IPR014036">
    <property type="entry name" value="DeoR-like_C"/>
</dbReference>
<reference evidence="9" key="2">
    <citation type="submission" date="2021-04" db="EMBL/GenBank/DDBJ databases">
        <authorList>
            <person name="Gilroy R."/>
        </authorList>
    </citation>
    <scope>NUCLEOTIDE SEQUENCE</scope>
    <source>
        <strain evidence="9">CHK169-4300</strain>
    </source>
</reference>
<dbReference type="InterPro" id="IPR018356">
    <property type="entry name" value="Tscrpt_reg_HTH_DeoR_CS"/>
</dbReference>
<dbReference type="AlphaFoldDB" id="A0A9D2G0Z4"/>
<dbReference type="PANTHER" id="PTHR30363:SF4">
    <property type="entry name" value="GLYCEROL-3-PHOSPHATE REGULON REPRESSOR"/>
    <property type="match status" value="1"/>
</dbReference>
<dbReference type="PROSITE" id="PS51000">
    <property type="entry name" value="HTH_DEOR_2"/>
    <property type="match status" value="1"/>
</dbReference>
<dbReference type="InterPro" id="IPR036388">
    <property type="entry name" value="WH-like_DNA-bd_sf"/>
</dbReference>
<dbReference type="PROSITE" id="PS00894">
    <property type="entry name" value="HTH_DEOR_1"/>
    <property type="match status" value="1"/>
</dbReference>
<evidence type="ECO:0000256" key="3">
    <source>
        <dbReference type="ARBA" id="ARBA00023015"/>
    </source>
</evidence>
<dbReference type="Pfam" id="PF08220">
    <property type="entry name" value="HTH_DeoR"/>
    <property type="match status" value="1"/>
</dbReference>
<dbReference type="InterPro" id="IPR037171">
    <property type="entry name" value="NagB/RpiA_transferase-like"/>
</dbReference>
<evidence type="ECO:0000256" key="2">
    <source>
        <dbReference type="ARBA" id="ARBA00022491"/>
    </source>
</evidence>
<organism evidence="9 10">
    <name type="scientific">Candidatus Atopostipes pullistercoris</name>
    <dbReference type="NCBI Taxonomy" id="2838467"/>
    <lineage>
        <taxon>Bacteria</taxon>
        <taxon>Bacillati</taxon>
        <taxon>Bacillota</taxon>
        <taxon>Bacilli</taxon>
        <taxon>Lactobacillales</taxon>
        <taxon>Carnobacteriaceae</taxon>
        <taxon>Atopostipes</taxon>
    </lineage>
</organism>
<dbReference type="InterPro" id="IPR050313">
    <property type="entry name" value="Carb_Metab_HTH_regulators"/>
</dbReference>
<keyword evidence="3" id="KW-0805">Transcription regulation</keyword>
<dbReference type="Gene3D" id="3.40.50.1360">
    <property type="match status" value="1"/>
</dbReference>
<protein>
    <recommendedName>
        <fullName evidence="1">Lactose phosphotransferase system repressor</fullName>
    </recommendedName>
</protein>
<keyword evidence="4 9" id="KW-0238">DNA-binding</keyword>
<gene>
    <name evidence="9" type="ORF">H9808_02365</name>
</gene>
<evidence type="ECO:0000256" key="7">
    <source>
        <dbReference type="SAM" id="Coils"/>
    </source>
</evidence>
<dbReference type="PRINTS" id="PR00037">
    <property type="entry name" value="HTHLACR"/>
</dbReference>
<dbReference type="GO" id="GO:0003677">
    <property type="term" value="F:DNA binding"/>
    <property type="evidence" value="ECO:0007669"/>
    <property type="project" value="UniProtKB-KW"/>
</dbReference>
<evidence type="ECO:0000256" key="1">
    <source>
        <dbReference type="ARBA" id="ARBA00021390"/>
    </source>
</evidence>
<feature type="coiled-coil region" evidence="7">
    <location>
        <begin position="23"/>
        <end position="86"/>
    </location>
</feature>
<dbReference type="PANTHER" id="PTHR30363">
    <property type="entry name" value="HTH-TYPE TRANSCRIPTIONAL REGULATOR SRLR-RELATED"/>
    <property type="match status" value="1"/>
</dbReference>
<dbReference type="SMART" id="SM01134">
    <property type="entry name" value="DeoRC"/>
    <property type="match status" value="1"/>
</dbReference>
<dbReference type="Gene3D" id="1.10.10.10">
    <property type="entry name" value="Winged helix-like DNA-binding domain superfamily/Winged helix DNA-binding domain"/>
    <property type="match status" value="1"/>
</dbReference>
<evidence type="ECO:0000256" key="5">
    <source>
        <dbReference type="ARBA" id="ARBA00023163"/>
    </source>
</evidence>
<keyword evidence="2" id="KW-0678">Repressor</keyword>
<comment type="function">
    <text evidence="6">Repressor of the lactose catabolism operon. Galactose-6-phosphate is the inducer.</text>
</comment>
<keyword evidence="7" id="KW-0175">Coiled coil</keyword>
<feature type="domain" description="HTH deoR-type" evidence="8">
    <location>
        <begin position="1"/>
        <end position="55"/>
    </location>
</feature>
<comment type="caution">
    <text evidence="9">The sequence shown here is derived from an EMBL/GenBank/DDBJ whole genome shotgun (WGS) entry which is preliminary data.</text>
</comment>
<evidence type="ECO:0000256" key="6">
    <source>
        <dbReference type="ARBA" id="ARBA00024937"/>
    </source>
</evidence>
<proteinExistence type="predicted"/>
<reference evidence="9" key="1">
    <citation type="journal article" date="2021" name="PeerJ">
        <title>Extensive microbial diversity within the chicken gut microbiome revealed by metagenomics and culture.</title>
        <authorList>
            <person name="Gilroy R."/>
            <person name="Ravi A."/>
            <person name="Getino M."/>
            <person name="Pursley I."/>
            <person name="Horton D.L."/>
            <person name="Alikhan N.F."/>
            <person name="Baker D."/>
            <person name="Gharbi K."/>
            <person name="Hall N."/>
            <person name="Watson M."/>
            <person name="Adriaenssens E.M."/>
            <person name="Foster-Nyarko E."/>
            <person name="Jarju S."/>
            <person name="Secka A."/>
            <person name="Antonio M."/>
            <person name="Oren A."/>
            <person name="Chaudhuri R.R."/>
            <person name="La Ragione R."/>
            <person name="Hildebrand F."/>
            <person name="Pallen M.J."/>
        </authorList>
    </citation>
    <scope>NUCLEOTIDE SEQUENCE</scope>
    <source>
        <strain evidence="9">CHK169-4300</strain>
    </source>
</reference>
<dbReference type="InterPro" id="IPR001034">
    <property type="entry name" value="DeoR_HTH"/>
</dbReference>
<dbReference type="EMBL" id="DXAZ01000033">
    <property type="protein sequence ID" value="HIZ70593.1"/>
    <property type="molecule type" value="Genomic_DNA"/>
</dbReference>